<dbReference type="GO" id="GO:0045944">
    <property type="term" value="P:positive regulation of transcription by RNA polymerase II"/>
    <property type="evidence" value="ECO:0007669"/>
    <property type="project" value="TreeGrafter"/>
</dbReference>
<feature type="compositionally biased region" description="Polar residues" evidence="5">
    <location>
        <begin position="495"/>
        <end position="512"/>
    </location>
</feature>
<dbReference type="GO" id="GO:0043565">
    <property type="term" value="F:sequence-specific DNA binding"/>
    <property type="evidence" value="ECO:0007669"/>
    <property type="project" value="TreeGrafter"/>
</dbReference>
<dbReference type="PANTHER" id="PTHR47792">
    <property type="entry name" value="PROTEIN SOK2-RELATED"/>
    <property type="match status" value="1"/>
</dbReference>
<feature type="compositionally biased region" description="Low complexity" evidence="5">
    <location>
        <begin position="68"/>
        <end position="105"/>
    </location>
</feature>
<dbReference type="InterPro" id="IPR003163">
    <property type="entry name" value="Tscrpt_reg_HTH_APSES-type"/>
</dbReference>
<dbReference type="PROSITE" id="PS51299">
    <property type="entry name" value="HTH_APSES"/>
    <property type="match status" value="1"/>
</dbReference>
<evidence type="ECO:0000259" key="6">
    <source>
        <dbReference type="PROSITE" id="PS51299"/>
    </source>
</evidence>
<dbReference type="SUPFAM" id="SSF54616">
    <property type="entry name" value="DNA-binding domain of Mlu1-box binding protein MBP1"/>
    <property type="match status" value="1"/>
</dbReference>
<evidence type="ECO:0000256" key="2">
    <source>
        <dbReference type="ARBA" id="ARBA00023015"/>
    </source>
</evidence>
<feature type="compositionally biased region" description="Low complexity" evidence="5">
    <location>
        <begin position="587"/>
        <end position="606"/>
    </location>
</feature>
<dbReference type="GO" id="GO:0003700">
    <property type="term" value="F:DNA-binding transcription factor activity"/>
    <property type="evidence" value="ECO:0007669"/>
    <property type="project" value="TreeGrafter"/>
</dbReference>
<keyword evidence="2" id="KW-0805">Transcription regulation</keyword>
<feature type="domain" description="HTH APSES-type" evidence="6">
    <location>
        <begin position="274"/>
        <end position="381"/>
    </location>
</feature>
<evidence type="ECO:0000256" key="3">
    <source>
        <dbReference type="ARBA" id="ARBA00023125"/>
    </source>
</evidence>
<feature type="compositionally biased region" description="Polar residues" evidence="5">
    <location>
        <begin position="210"/>
        <end position="233"/>
    </location>
</feature>
<evidence type="ECO:0000256" key="4">
    <source>
        <dbReference type="ARBA" id="ARBA00023163"/>
    </source>
</evidence>
<feature type="region of interest" description="Disordered" evidence="5">
    <location>
        <begin position="548"/>
        <end position="607"/>
    </location>
</feature>
<evidence type="ECO:0000313" key="7">
    <source>
        <dbReference type="EMBL" id="KAA1124196.1"/>
    </source>
</evidence>
<reference evidence="7 8" key="1">
    <citation type="submission" date="2019-05" db="EMBL/GenBank/DDBJ databases">
        <title>Emergence of the Ug99 lineage of the wheat stem rust pathogen through somatic hybridization.</title>
        <authorList>
            <person name="Li F."/>
            <person name="Upadhyaya N.M."/>
            <person name="Sperschneider J."/>
            <person name="Matny O."/>
            <person name="Nguyen-Phuc H."/>
            <person name="Mago R."/>
            <person name="Raley C."/>
            <person name="Miller M.E."/>
            <person name="Silverstein K.A.T."/>
            <person name="Henningsen E."/>
            <person name="Hirsch C.D."/>
            <person name="Visser B."/>
            <person name="Pretorius Z.A."/>
            <person name="Steffenson B.J."/>
            <person name="Schwessinger B."/>
            <person name="Dodds P.N."/>
            <person name="Figueroa M."/>
        </authorList>
    </citation>
    <scope>NUCLEOTIDE SEQUENCE [LARGE SCALE GENOMIC DNA]</scope>
    <source>
        <strain evidence="7 8">Ug99</strain>
    </source>
</reference>
<protein>
    <recommendedName>
        <fullName evidence="6">HTH APSES-type domain-containing protein</fullName>
    </recommendedName>
</protein>
<keyword evidence="3" id="KW-0238">DNA-binding</keyword>
<dbReference type="InterPro" id="IPR036887">
    <property type="entry name" value="HTH_APSES_sf"/>
</dbReference>
<dbReference type="GO" id="GO:0005634">
    <property type="term" value="C:nucleus"/>
    <property type="evidence" value="ECO:0007669"/>
    <property type="project" value="TreeGrafter"/>
</dbReference>
<dbReference type="EMBL" id="VDEP01000204">
    <property type="protein sequence ID" value="KAA1124196.1"/>
    <property type="molecule type" value="Genomic_DNA"/>
</dbReference>
<comment type="similarity">
    <text evidence="1">Belongs to the EFG1/PHD1/stuA family.</text>
</comment>
<feature type="region of interest" description="Disordered" evidence="5">
    <location>
        <begin position="43"/>
        <end position="234"/>
    </location>
</feature>
<feature type="compositionally biased region" description="Low complexity" evidence="5">
    <location>
        <begin position="161"/>
        <end position="196"/>
    </location>
</feature>
<keyword evidence="4" id="KW-0804">Transcription</keyword>
<feature type="compositionally biased region" description="Polar residues" evidence="5">
    <location>
        <begin position="56"/>
        <end position="67"/>
    </location>
</feature>
<dbReference type="InterPro" id="IPR029790">
    <property type="entry name" value="EFG1/Phd1/StuA"/>
</dbReference>
<evidence type="ECO:0000256" key="5">
    <source>
        <dbReference type="SAM" id="MobiDB-lite"/>
    </source>
</evidence>
<evidence type="ECO:0000313" key="8">
    <source>
        <dbReference type="Proteomes" id="UP000325313"/>
    </source>
</evidence>
<dbReference type="Proteomes" id="UP000325313">
    <property type="component" value="Unassembled WGS sequence"/>
</dbReference>
<dbReference type="InterPro" id="IPR018004">
    <property type="entry name" value="KilA/APSES_HTH"/>
</dbReference>
<evidence type="ECO:0000256" key="1">
    <source>
        <dbReference type="ARBA" id="ARBA00007247"/>
    </source>
</evidence>
<sequence length="650" mass="69681">MILISPTRTLPSPRPIDTDPILNYRHIQPAAAAAAVGPWLGQNQHHHHQHHDTLAKSPNITTAPATHSPSELSASPAPSAVSTGSSLLDPQSVPHIKIPHSSSPPAIMLPQPSSDDDSSTAEEEQPSAQSSNATLNTPTPHTNAPHQLDSHASSVGLYDLPPTSSSAPTTSSSSSPFPSNVPSHQQPSPYSSSPHPNQEHHPHHPHHGNQFYQQSPPALHSPLQSAHHPQQSFDARPHSSLFAHQHYHSRPQSAPHSTSQFSLDPHVLAAAAANVEVKKWDEENTYYYQVAHKGVTVGRLKGSGLVNGTKLLNLAGISRGKRDGILKNEKIRKVVKHGTMHLKGVWIAFDRAVFLAEQHSIADKIFPLLVVNLEHYVPIEPPLMAGGTKLGPGSLFHHHHPRHPRLLPQPIKFPPSTISLAPASANSFSSTGGWPSGPSSALPSIGYNEPFSAPPIPRSAATADTSPSIYEQAQFQYLNSAQANNPDLLERRHTLPNNSFHGYNSVPSFGSSQPPPPVSYSFHYNSTHVPGYPPRSSTAESATPNQFEYQSKNHNGNGNGDAAGSYPATLYHSQPAARPVSSTTAQPSPALNSAPLLLGDLSPGSSTQIVDHGAGDFRLSTGTSNGQVKQEGDDESCNEKRLIMEWNPSC</sequence>
<accession>A0A5B0REH3</accession>
<comment type="caution">
    <text evidence="7">The sequence shown here is derived from an EMBL/GenBank/DDBJ whole genome shotgun (WGS) entry which is preliminary data.</text>
</comment>
<dbReference type="Gene3D" id="3.10.260.10">
    <property type="entry name" value="Transcription regulator HTH, APSES-type DNA-binding domain"/>
    <property type="match status" value="1"/>
</dbReference>
<dbReference type="SMART" id="SM01252">
    <property type="entry name" value="KilA-N"/>
    <property type="match status" value="1"/>
</dbReference>
<feature type="compositionally biased region" description="Polar residues" evidence="5">
    <location>
        <begin position="126"/>
        <end position="153"/>
    </location>
</feature>
<dbReference type="PANTHER" id="PTHR47792:SF1">
    <property type="entry name" value="PROTEIN SOK2-RELATED"/>
    <property type="match status" value="1"/>
</dbReference>
<feature type="compositionally biased region" description="Low complexity" evidence="5">
    <location>
        <begin position="553"/>
        <end position="564"/>
    </location>
</feature>
<organism evidence="7 8">
    <name type="scientific">Puccinia graminis f. sp. tritici</name>
    <dbReference type="NCBI Taxonomy" id="56615"/>
    <lineage>
        <taxon>Eukaryota</taxon>
        <taxon>Fungi</taxon>
        <taxon>Dikarya</taxon>
        <taxon>Basidiomycota</taxon>
        <taxon>Pucciniomycotina</taxon>
        <taxon>Pucciniomycetes</taxon>
        <taxon>Pucciniales</taxon>
        <taxon>Pucciniaceae</taxon>
        <taxon>Puccinia</taxon>
    </lineage>
</organism>
<dbReference type="AlphaFoldDB" id="A0A5B0REH3"/>
<name>A0A5B0REH3_PUCGR</name>
<gene>
    <name evidence="7" type="ORF">PGTUg99_004144</name>
</gene>
<feature type="compositionally biased region" description="Acidic residues" evidence="5">
    <location>
        <begin position="114"/>
        <end position="125"/>
    </location>
</feature>
<feature type="region of interest" description="Disordered" evidence="5">
    <location>
        <begin position="491"/>
        <end position="522"/>
    </location>
</feature>
<proteinExistence type="inferred from homology"/>